<dbReference type="STRING" id="447422.SAMN05660903_03785"/>
<reference evidence="2 3" key="1">
    <citation type="submission" date="2015-10" db="EMBL/GenBank/DDBJ databases">
        <title>Draft genome sequence of Salegentibacter salinarum KCTC 12975.</title>
        <authorList>
            <person name="Lin W."/>
            <person name="Zheng Q."/>
        </authorList>
    </citation>
    <scope>NUCLEOTIDE SEQUENCE [LARGE SCALE GENOMIC DNA]</scope>
    <source>
        <strain evidence="2 3">KCTC 12975</strain>
    </source>
</reference>
<organism evidence="2 3">
    <name type="scientific">Salegentibacter salinarum</name>
    <dbReference type="NCBI Taxonomy" id="447422"/>
    <lineage>
        <taxon>Bacteria</taxon>
        <taxon>Pseudomonadati</taxon>
        <taxon>Bacteroidota</taxon>
        <taxon>Flavobacteriia</taxon>
        <taxon>Flavobacteriales</taxon>
        <taxon>Flavobacteriaceae</taxon>
        <taxon>Salegentibacter</taxon>
    </lineage>
</organism>
<protein>
    <recommendedName>
        <fullName evidence="1">DUF11 domain-containing protein</fullName>
    </recommendedName>
</protein>
<evidence type="ECO:0000313" key="2">
    <source>
        <dbReference type="EMBL" id="PKD20023.1"/>
    </source>
</evidence>
<dbReference type="Gene3D" id="2.60.120.200">
    <property type="match status" value="1"/>
</dbReference>
<accession>A0A2N0TZ42</accession>
<proteinExistence type="predicted"/>
<evidence type="ECO:0000259" key="1">
    <source>
        <dbReference type="Pfam" id="PF01345"/>
    </source>
</evidence>
<dbReference type="Pfam" id="PF01345">
    <property type="entry name" value="DUF11"/>
    <property type="match status" value="1"/>
</dbReference>
<evidence type="ECO:0000313" key="3">
    <source>
        <dbReference type="Proteomes" id="UP000232673"/>
    </source>
</evidence>
<sequence>MGDQAYLTSGVVDPINAGWLRLTEDTGNQKGYAYVNRSFPSTLGVIVDFEYKMWRENGIDPGADGVGVFLFDANYGPGNFELGAYGGSLGYANGNDADYGVTGGYIGIGLDSYGNFANPTEGRNGGPGEKPNALVLRGPTTNNTITTNEYLDGVTLRDPDQVLSINTNTGNRNENQIDYNTGTAIRPSDDLFYRRVQIQITPTGGGFFDIDVRWSKDLGGSFTELISYTTTEAPPELLKLGFAASTGGSYNYHEIRNLLVTTPGNLRVGKLVDKSTLRSVPGSGNENEVTYIIEVTNDTPVALTAIDVEDQLTDGEGNSIPNGMLNITDISHSGFTSASLPSPTAGTPITSGNFNGTVGLSANSTGKITVKGTLTDIPEGNLLQNRVNIENNEITDSDLANNTATVSTPVIAEGVDLTIEKDANQQCLDVTNGNEFTITVSNMGTDDLNYSNTNAVVVTDELPAGATLINNSTGWTHNGNGTIHTFTLDGIGTLGSGLSAPPITFSIDAGTSSGYTNTAEVEFNGSGSNIEPPENLGNNSSSVNIASQPPVPSVPVAGYIEVCQGETIPTGDIADPGYTLTWYLNEGGSPVIPNTSTPGYDTYYVSQSEGGCESELTEILVLVKDSSLPESMGGCATGWCEEDVAGERFDLSDGESVTFNQPATDYGFQFDIYTLDNSFNLEINGTQLAVDELEFQSSGTSGINIRFADGDEYETDTEGAVWEMTGNASAPLIRVVISPTGSVALYASKASGGPLFPLVLTNGNIFNSIPWNTSGSNTITATQNVVGATTMTGYGSGKNQTPCLIMTNPMLPSKAKTP</sequence>
<dbReference type="InterPro" id="IPR013320">
    <property type="entry name" value="ConA-like_dom_sf"/>
</dbReference>
<comment type="caution">
    <text evidence="2">The sequence shown here is derived from an EMBL/GenBank/DDBJ whole genome shotgun (WGS) entry which is preliminary data.</text>
</comment>
<dbReference type="SUPFAM" id="SSF49899">
    <property type="entry name" value="Concanavalin A-like lectins/glucanases"/>
    <property type="match status" value="1"/>
</dbReference>
<dbReference type="NCBIfam" id="TIGR01451">
    <property type="entry name" value="B_ant_repeat"/>
    <property type="match status" value="1"/>
</dbReference>
<dbReference type="GO" id="GO:0004553">
    <property type="term" value="F:hydrolase activity, hydrolyzing O-glycosyl compounds"/>
    <property type="evidence" value="ECO:0007669"/>
    <property type="project" value="UniProtKB-ARBA"/>
</dbReference>
<name>A0A2N0TZ42_9FLAO</name>
<dbReference type="Proteomes" id="UP000232673">
    <property type="component" value="Unassembled WGS sequence"/>
</dbReference>
<dbReference type="InterPro" id="IPR047589">
    <property type="entry name" value="DUF11_rpt"/>
</dbReference>
<gene>
    <name evidence="2" type="ORF">APR41_15235</name>
</gene>
<dbReference type="EMBL" id="LKTS01000008">
    <property type="protein sequence ID" value="PKD20023.1"/>
    <property type="molecule type" value="Genomic_DNA"/>
</dbReference>
<dbReference type="GO" id="GO:0005975">
    <property type="term" value="P:carbohydrate metabolic process"/>
    <property type="evidence" value="ECO:0007669"/>
    <property type="project" value="UniProtKB-ARBA"/>
</dbReference>
<keyword evidence="3" id="KW-1185">Reference proteome</keyword>
<dbReference type="AlphaFoldDB" id="A0A2N0TZ42"/>
<dbReference type="InterPro" id="IPR001434">
    <property type="entry name" value="OmcB-like_DUF11"/>
</dbReference>
<feature type="domain" description="DUF11" evidence="1">
    <location>
        <begin position="416"/>
        <end position="545"/>
    </location>
</feature>